<dbReference type="OrthoDB" id="9812379at2"/>
<protein>
    <submittedName>
        <fullName evidence="1">Uncharacterized protein</fullName>
    </submittedName>
</protein>
<sequence length="394" mass="47230">MHNTSFHDKDRYEYIFRKDQIDKDFVWTDDNIKHLYKLNDDITKLQNQLVNQMRAAYDLFSKLENSGLSFLHGFKIVGNIGFMKEIVEELYCAEDMTDEQKAIVKKWEGIEYYSAKEIDAWQLVFDSEIKDFLPLSKTRINEKRHIWNLKSPLIDNLLYCSYFAHFLDFNSTFSNADLIECTVKDFYPEIKVVVNHNVSELRVFSVYHPARYYGFDFNRCLLENRKAALNKNFEWNDVNIQKLMDVNSWIWKRTDELKSYMTELNAVFHILSETEPEFANYSIDGQIEYHGSEENDIATIELQQEMSKHATFEDWNLGLSETQQEIGDEIHKDETINWNREVYWQHLSENQRKVYFHYLMHTLFVDGDVYSFQDLVRMREEDFKVCMSIEWAKD</sequence>
<dbReference type="RefSeq" id="WP_074932325.1">
    <property type="nucleotide sequence ID" value="NZ_FORI01000007.1"/>
</dbReference>
<keyword evidence="2" id="KW-1185">Reference proteome</keyword>
<evidence type="ECO:0000313" key="1">
    <source>
        <dbReference type="EMBL" id="SFI86347.1"/>
    </source>
</evidence>
<organism evidence="1 2">
    <name type="scientific">Treponema bryantii</name>
    <dbReference type="NCBI Taxonomy" id="163"/>
    <lineage>
        <taxon>Bacteria</taxon>
        <taxon>Pseudomonadati</taxon>
        <taxon>Spirochaetota</taxon>
        <taxon>Spirochaetia</taxon>
        <taxon>Spirochaetales</taxon>
        <taxon>Treponemataceae</taxon>
        <taxon>Treponema</taxon>
    </lineage>
</organism>
<proteinExistence type="predicted"/>
<reference evidence="2" key="1">
    <citation type="submission" date="2016-10" db="EMBL/GenBank/DDBJ databases">
        <authorList>
            <person name="Varghese N."/>
            <person name="Submissions S."/>
        </authorList>
    </citation>
    <scope>NUCLEOTIDE SEQUENCE [LARGE SCALE GENOMIC DNA]</scope>
    <source>
        <strain evidence="2">XBD1002</strain>
    </source>
</reference>
<dbReference type="EMBL" id="FORI01000007">
    <property type="protein sequence ID" value="SFI86347.1"/>
    <property type="molecule type" value="Genomic_DNA"/>
</dbReference>
<evidence type="ECO:0000313" key="2">
    <source>
        <dbReference type="Proteomes" id="UP000182737"/>
    </source>
</evidence>
<dbReference type="Proteomes" id="UP000182737">
    <property type="component" value="Unassembled WGS sequence"/>
</dbReference>
<accession>A0A1I3LNR3</accession>
<dbReference type="AlphaFoldDB" id="A0A1I3LNR3"/>
<gene>
    <name evidence="1" type="ORF">SAMN04487775_107103</name>
</gene>
<name>A0A1I3LNR3_9SPIR</name>